<dbReference type="PANTHER" id="PTHR37445:SF3">
    <property type="entry name" value="ZINC FINGER PHD-TYPE DOMAIN-CONTAINING PROTEIN"/>
    <property type="match status" value="1"/>
</dbReference>
<reference evidence="3" key="2">
    <citation type="submission" date="2022-10" db="EMBL/GenBank/DDBJ databases">
        <authorList>
            <consortium name="ENA_rothamsted_submissions"/>
            <consortium name="culmorum"/>
            <person name="King R."/>
        </authorList>
    </citation>
    <scope>NUCLEOTIDE SEQUENCE</scope>
</reference>
<feature type="compositionally biased region" description="Basic and acidic residues" evidence="2">
    <location>
        <begin position="269"/>
        <end position="280"/>
    </location>
</feature>
<dbReference type="Gene3D" id="3.30.70.1820">
    <property type="entry name" value="L1 transposable element, RRM domain"/>
    <property type="match status" value="1"/>
</dbReference>
<evidence type="ECO:0000256" key="1">
    <source>
        <dbReference type="SAM" id="Coils"/>
    </source>
</evidence>
<feature type="coiled-coil region" evidence="1">
    <location>
        <begin position="37"/>
        <end position="71"/>
    </location>
</feature>
<evidence type="ECO:0000313" key="3">
    <source>
        <dbReference type="EMBL" id="CAG9822872.1"/>
    </source>
</evidence>
<evidence type="ECO:0000313" key="4">
    <source>
        <dbReference type="Proteomes" id="UP001153737"/>
    </source>
</evidence>
<feature type="region of interest" description="Disordered" evidence="2">
    <location>
        <begin position="204"/>
        <end position="312"/>
    </location>
</feature>
<name>A0A9N9X6W7_PHACE</name>
<sequence>MGEKEITIRDVYLLMQQINSNLSEKIEKVEQSTQSLCKTLKSEVATNKEEVQLLQEENKQLKTQLEKVERRQRHNNLVFYGIEEEATETQYFLIETIVEITRQKLEVELKESEINDIFRLGKKTGHKRPVLISLLSHIKRQEILKNGPKLKNTGIFIAEDLSESDLKERKILIGGLKEARNNNKKASIKGNKLIVDGEVYTAGDISHPDQITSGDYFSPPQRKIASEPPTPSPKEIEEEELNAVFPTLTKRDSKKEEGIPPSTSNQGKPQEEKKKEEQKPKPKTSSISSSGETPKNQPDLVQDQPGSETQTI</sequence>
<evidence type="ECO:0000256" key="2">
    <source>
        <dbReference type="SAM" id="MobiDB-lite"/>
    </source>
</evidence>
<dbReference type="PANTHER" id="PTHR37445">
    <property type="entry name" value="PROTEIN CBG24663"/>
    <property type="match status" value="1"/>
</dbReference>
<protein>
    <recommendedName>
        <fullName evidence="5">Endonuclease-reverse transcriptase</fullName>
    </recommendedName>
</protein>
<dbReference type="Proteomes" id="UP001153737">
    <property type="component" value="Chromosome 6"/>
</dbReference>
<keyword evidence="1" id="KW-0175">Coiled coil</keyword>
<gene>
    <name evidence="3" type="ORF">PHAECO_LOCUS10458</name>
</gene>
<dbReference type="OrthoDB" id="6767122at2759"/>
<proteinExistence type="predicted"/>
<keyword evidence="4" id="KW-1185">Reference proteome</keyword>
<evidence type="ECO:0008006" key="5">
    <source>
        <dbReference type="Google" id="ProtNLM"/>
    </source>
</evidence>
<feature type="compositionally biased region" description="Basic and acidic residues" evidence="2">
    <location>
        <begin position="249"/>
        <end position="258"/>
    </location>
</feature>
<dbReference type="EMBL" id="OU896712">
    <property type="protein sequence ID" value="CAG9822872.1"/>
    <property type="molecule type" value="Genomic_DNA"/>
</dbReference>
<dbReference type="AlphaFoldDB" id="A0A9N9X6W7"/>
<accession>A0A9N9X6W7</accession>
<organism evidence="3 4">
    <name type="scientific">Phaedon cochleariae</name>
    <name type="common">Mustard beetle</name>
    <dbReference type="NCBI Taxonomy" id="80249"/>
    <lineage>
        <taxon>Eukaryota</taxon>
        <taxon>Metazoa</taxon>
        <taxon>Ecdysozoa</taxon>
        <taxon>Arthropoda</taxon>
        <taxon>Hexapoda</taxon>
        <taxon>Insecta</taxon>
        <taxon>Pterygota</taxon>
        <taxon>Neoptera</taxon>
        <taxon>Endopterygota</taxon>
        <taxon>Coleoptera</taxon>
        <taxon>Polyphaga</taxon>
        <taxon>Cucujiformia</taxon>
        <taxon>Chrysomeloidea</taxon>
        <taxon>Chrysomelidae</taxon>
        <taxon>Chrysomelinae</taxon>
        <taxon>Chrysomelini</taxon>
        <taxon>Phaedon</taxon>
    </lineage>
</organism>
<reference evidence="3" key="1">
    <citation type="submission" date="2022-01" db="EMBL/GenBank/DDBJ databases">
        <authorList>
            <person name="King R."/>
        </authorList>
    </citation>
    <scope>NUCLEOTIDE SEQUENCE</scope>
</reference>